<gene>
    <name evidence="2" type="ORF">Van01_63750</name>
</gene>
<comment type="caution">
    <text evidence="2">The sequence shown here is derived from an EMBL/GenBank/DDBJ whole genome shotgun (WGS) entry which is preliminary data.</text>
</comment>
<evidence type="ECO:0000313" key="3">
    <source>
        <dbReference type="Proteomes" id="UP000647017"/>
    </source>
</evidence>
<dbReference type="Proteomes" id="UP000647017">
    <property type="component" value="Unassembled WGS sequence"/>
</dbReference>
<accession>A0ABQ4I5U2</accession>
<evidence type="ECO:0000313" key="2">
    <source>
        <dbReference type="EMBL" id="GIJ13161.1"/>
    </source>
</evidence>
<name>A0ABQ4I5U2_9ACTN</name>
<proteinExistence type="predicted"/>
<evidence type="ECO:0000256" key="1">
    <source>
        <dbReference type="SAM" id="MobiDB-lite"/>
    </source>
</evidence>
<dbReference type="EMBL" id="BOOZ01000083">
    <property type="protein sequence ID" value="GIJ13161.1"/>
    <property type="molecule type" value="Genomic_DNA"/>
</dbReference>
<sequence>MTGPTRADPSSPGPDYVAGRRLPAGVVQRHHVLDRGVPLVCDRAWYDVFAIVEHGEVDLETAAGGKLRLIEGDSLCFALTGPTTLHAVGPRAVIAAITRRPPAVGPAPGGGSRRPDADSHDRHAPGCPAGAETAPPAA</sequence>
<dbReference type="RefSeq" id="WP_204015564.1">
    <property type="nucleotide sequence ID" value="NZ_BOOZ01000083.1"/>
</dbReference>
<reference evidence="2 3" key="1">
    <citation type="submission" date="2021-01" db="EMBL/GenBank/DDBJ databases">
        <title>Whole genome shotgun sequence of Verrucosispora andamanensis NBRC 109075.</title>
        <authorList>
            <person name="Komaki H."/>
            <person name="Tamura T."/>
        </authorList>
    </citation>
    <scope>NUCLEOTIDE SEQUENCE [LARGE SCALE GENOMIC DNA]</scope>
    <source>
        <strain evidence="2 3">NBRC 109075</strain>
    </source>
</reference>
<protein>
    <recommendedName>
        <fullName evidence="4">Cupin domain-containing protein</fullName>
    </recommendedName>
</protein>
<feature type="region of interest" description="Disordered" evidence="1">
    <location>
        <begin position="99"/>
        <end position="138"/>
    </location>
</feature>
<keyword evidence="3" id="KW-1185">Reference proteome</keyword>
<feature type="compositionally biased region" description="Basic and acidic residues" evidence="1">
    <location>
        <begin position="113"/>
        <end position="124"/>
    </location>
</feature>
<evidence type="ECO:0008006" key="4">
    <source>
        <dbReference type="Google" id="ProtNLM"/>
    </source>
</evidence>
<organism evidence="2 3">
    <name type="scientific">Micromonospora andamanensis</name>
    <dbReference type="NCBI Taxonomy" id="1287068"/>
    <lineage>
        <taxon>Bacteria</taxon>
        <taxon>Bacillati</taxon>
        <taxon>Actinomycetota</taxon>
        <taxon>Actinomycetes</taxon>
        <taxon>Micromonosporales</taxon>
        <taxon>Micromonosporaceae</taxon>
        <taxon>Micromonospora</taxon>
    </lineage>
</organism>